<dbReference type="GO" id="GO:0005737">
    <property type="term" value="C:cytoplasm"/>
    <property type="evidence" value="ECO:0007669"/>
    <property type="project" value="TreeGrafter"/>
</dbReference>
<dbReference type="PANTHER" id="PTHR48104:SF30">
    <property type="entry name" value="METACASPASE-1"/>
    <property type="match status" value="1"/>
</dbReference>
<dbReference type="PANTHER" id="PTHR48104">
    <property type="entry name" value="METACASPASE-4"/>
    <property type="match status" value="1"/>
</dbReference>
<dbReference type="InterPro" id="IPR011600">
    <property type="entry name" value="Pept_C14_caspase"/>
</dbReference>
<comment type="caution">
    <text evidence="4">The sequence shown here is derived from an EMBL/GenBank/DDBJ whole genome shotgun (WGS) entry which is preliminary data.</text>
</comment>
<dbReference type="Pfam" id="PF00656">
    <property type="entry name" value="Peptidase_C14"/>
    <property type="match status" value="1"/>
</dbReference>
<evidence type="ECO:0000256" key="2">
    <source>
        <dbReference type="SAM" id="MobiDB-lite"/>
    </source>
</evidence>
<feature type="region of interest" description="Disordered" evidence="2">
    <location>
        <begin position="178"/>
        <end position="224"/>
    </location>
</feature>
<evidence type="ECO:0000313" key="4">
    <source>
        <dbReference type="EMBL" id="KAH7134615.1"/>
    </source>
</evidence>
<dbReference type="OrthoDB" id="3223806at2759"/>
<dbReference type="Gene3D" id="3.40.50.1460">
    <property type="match status" value="1"/>
</dbReference>
<feature type="compositionally biased region" description="Acidic residues" evidence="2">
    <location>
        <begin position="187"/>
        <end position="206"/>
    </location>
</feature>
<reference evidence="4" key="1">
    <citation type="journal article" date="2021" name="Nat. Commun.">
        <title>Genetic determinants of endophytism in the Arabidopsis root mycobiome.</title>
        <authorList>
            <person name="Mesny F."/>
            <person name="Miyauchi S."/>
            <person name="Thiergart T."/>
            <person name="Pickel B."/>
            <person name="Atanasova L."/>
            <person name="Karlsson M."/>
            <person name="Huettel B."/>
            <person name="Barry K.W."/>
            <person name="Haridas S."/>
            <person name="Chen C."/>
            <person name="Bauer D."/>
            <person name="Andreopoulos W."/>
            <person name="Pangilinan J."/>
            <person name="LaButti K."/>
            <person name="Riley R."/>
            <person name="Lipzen A."/>
            <person name="Clum A."/>
            <person name="Drula E."/>
            <person name="Henrissat B."/>
            <person name="Kohler A."/>
            <person name="Grigoriev I.V."/>
            <person name="Martin F.M."/>
            <person name="Hacquard S."/>
        </authorList>
    </citation>
    <scope>NUCLEOTIDE SEQUENCE</scope>
    <source>
        <strain evidence="4">MPI-CAGE-AT-0021</strain>
    </source>
</reference>
<protein>
    <submittedName>
        <fullName evidence="4">Caspase domain-containing protein</fullName>
    </submittedName>
</protein>
<evidence type="ECO:0000256" key="1">
    <source>
        <dbReference type="ARBA" id="ARBA00009005"/>
    </source>
</evidence>
<evidence type="ECO:0000313" key="5">
    <source>
        <dbReference type="Proteomes" id="UP000717696"/>
    </source>
</evidence>
<dbReference type="GO" id="GO:0006508">
    <property type="term" value="P:proteolysis"/>
    <property type="evidence" value="ECO:0007669"/>
    <property type="project" value="InterPro"/>
</dbReference>
<dbReference type="EMBL" id="JAGMUU010000017">
    <property type="protein sequence ID" value="KAH7134615.1"/>
    <property type="molecule type" value="Genomic_DNA"/>
</dbReference>
<dbReference type="AlphaFoldDB" id="A0A9P9IXI8"/>
<name>A0A9P9IXI8_9HYPO</name>
<comment type="similarity">
    <text evidence="1">Belongs to the peptidase C14B family.</text>
</comment>
<gene>
    <name evidence="4" type="ORF">B0J13DRAFT_560788</name>
</gene>
<sequence length="663" mass="73660">MERPYSQRRFALLVGIDLYLRNGTNKNRDAAINDLRGCVNDVNLMKAVIRDRFDVANPVVLTSSPGATVGKFRQSKEPSDVLPTYTNIERAFASVTAEARAGDVFFFQYSGHGGLLPRAPGSPPGRRRDPSLLTADFCLNGPPVRGWELNRWLKRLNEKGVQVIVVLDSCYSGESWRNDQQVRTPGDWDDGPDQGEEASEEANDETPAERLAEPPAEPPTESSFRNAALEKSWSINPDGFTLMAACKANEVAKEIKVNGKSHGAFTHELAKLLSVSLRDTTPSTYCVLREKVAERLETHKQSPEVFGRDRLAFFDNYEPFLTNPLVSRVEGTDIVVPIGKVHGVRRGTRFAQIPLFRDVFFDVNKINEWECRASLSSGNLVTGQYSLEVVTSKWGLGDEVFKVYVDGALGDDFQEALYERLDQLLAGFIEVEEFYGSPPNKEFLTLTKQDPDGVAISGPSSLVGYEGPLHCLDLRGTSDLQLAARGAVALAHLARFRQILVDMPKEACRESAPFESSVTQTSNPGDANLKVKFVFKNTGDGDLYLNVLSLHPGFGVRQIYPGTRSRDAMRPGKSVSFTMEIKFPSEIWDRAKKPASQRDMIRVVATSGEDVSWRSLELPDIWQVDQVEARAQGGNGRDFRILEDEFRWWVVDHVIAASPPGVV</sequence>
<dbReference type="Proteomes" id="UP000717696">
    <property type="component" value="Unassembled WGS sequence"/>
</dbReference>
<accession>A0A9P9IXI8</accession>
<dbReference type="GO" id="GO:0004197">
    <property type="term" value="F:cysteine-type endopeptidase activity"/>
    <property type="evidence" value="ECO:0007669"/>
    <property type="project" value="InterPro"/>
</dbReference>
<keyword evidence="5" id="KW-1185">Reference proteome</keyword>
<feature type="domain" description="Peptidase C14 caspase" evidence="3">
    <location>
        <begin position="8"/>
        <end position="306"/>
    </location>
</feature>
<proteinExistence type="inferred from homology"/>
<evidence type="ECO:0000259" key="3">
    <source>
        <dbReference type="Pfam" id="PF00656"/>
    </source>
</evidence>
<organism evidence="4 5">
    <name type="scientific">Dactylonectria estremocensis</name>
    <dbReference type="NCBI Taxonomy" id="1079267"/>
    <lineage>
        <taxon>Eukaryota</taxon>
        <taxon>Fungi</taxon>
        <taxon>Dikarya</taxon>
        <taxon>Ascomycota</taxon>
        <taxon>Pezizomycotina</taxon>
        <taxon>Sordariomycetes</taxon>
        <taxon>Hypocreomycetidae</taxon>
        <taxon>Hypocreales</taxon>
        <taxon>Nectriaceae</taxon>
        <taxon>Dactylonectria</taxon>
    </lineage>
</organism>
<dbReference type="InterPro" id="IPR050452">
    <property type="entry name" value="Metacaspase"/>
</dbReference>